<keyword evidence="2" id="KW-0479">Metal-binding</keyword>
<comment type="similarity">
    <text evidence="1">Belongs to the Gfa family.</text>
</comment>
<dbReference type="Pfam" id="PF04828">
    <property type="entry name" value="GFA"/>
    <property type="match status" value="1"/>
</dbReference>
<feature type="domain" description="CENP-V/GFA" evidence="4">
    <location>
        <begin position="11"/>
        <end position="121"/>
    </location>
</feature>
<evidence type="ECO:0000313" key="5">
    <source>
        <dbReference type="EMBL" id="OAP57389.1"/>
    </source>
</evidence>
<accession>A0A178ZCA0</accession>
<dbReference type="PROSITE" id="PS51891">
    <property type="entry name" value="CENP_V_GFA"/>
    <property type="match status" value="1"/>
</dbReference>
<dbReference type="OrthoDB" id="2993351at2759"/>
<organism evidence="5 6">
    <name type="scientific">Fonsecaea erecta</name>
    <dbReference type="NCBI Taxonomy" id="1367422"/>
    <lineage>
        <taxon>Eukaryota</taxon>
        <taxon>Fungi</taxon>
        <taxon>Dikarya</taxon>
        <taxon>Ascomycota</taxon>
        <taxon>Pezizomycotina</taxon>
        <taxon>Eurotiomycetes</taxon>
        <taxon>Chaetothyriomycetidae</taxon>
        <taxon>Chaetothyriales</taxon>
        <taxon>Herpotrichiellaceae</taxon>
        <taxon>Fonsecaea</taxon>
    </lineage>
</organism>
<comment type="caution">
    <text evidence="5">The sequence shown here is derived from an EMBL/GenBank/DDBJ whole genome shotgun (WGS) entry which is preliminary data.</text>
</comment>
<dbReference type="GO" id="GO:0016846">
    <property type="term" value="F:carbon-sulfur lyase activity"/>
    <property type="evidence" value="ECO:0007669"/>
    <property type="project" value="InterPro"/>
</dbReference>
<dbReference type="InterPro" id="IPR011057">
    <property type="entry name" value="Mss4-like_sf"/>
</dbReference>
<protein>
    <recommendedName>
        <fullName evidence="4">CENP-V/GFA domain-containing protein</fullName>
    </recommendedName>
</protein>
<evidence type="ECO:0000313" key="6">
    <source>
        <dbReference type="Proteomes" id="UP000078343"/>
    </source>
</evidence>
<dbReference type="EMBL" id="LVYI01000007">
    <property type="protein sequence ID" value="OAP57389.1"/>
    <property type="molecule type" value="Genomic_DNA"/>
</dbReference>
<name>A0A178ZCA0_9EURO</name>
<evidence type="ECO:0000259" key="4">
    <source>
        <dbReference type="PROSITE" id="PS51891"/>
    </source>
</evidence>
<evidence type="ECO:0000256" key="1">
    <source>
        <dbReference type="ARBA" id="ARBA00005495"/>
    </source>
</evidence>
<evidence type="ECO:0000256" key="2">
    <source>
        <dbReference type="ARBA" id="ARBA00022723"/>
    </source>
</evidence>
<dbReference type="InterPro" id="IPR006913">
    <property type="entry name" value="CENP-V/GFA"/>
</dbReference>
<dbReference type="PANTHER" id="PTHR28620">
    <property type="entry name" value="CENTROMERE PROTEIN V"/>
    <property type="match status" value="1"/>
</dbReference>
<dbReference type="SUPFAM" id="SSF51316">
    <property type="entry name" value="Mss4-like"/>
    <property type="match status" value="1"/>
</dbReference>
<dbReference type="Proteomes" id="UP000078343">
    <property type="component" value="Unassembled WGS sequence"/>
</dbReference>
<keyword evidence="6" id="KW-1185">Reference proteome</keyword>
<proteinExistence type="inferred from homology"/>
<sequence>MAEQQMSDTPITATCHCGGVSITAPRRPDFVNECQCTLCRRYATAWAYYDPAEVKIEIKAGAATSKYIWGDRDHSFDFCSKCGCMCYWWPIKKQTTPMMGLNTRLVDPEQLRFVTRKIDYDQLYVPINSKDPPHPEDKAEY</sequence>
<reference evidence="5 6" key="1">
    <citation type="submission" date="2016-04" db="EMBL/GenBank/DDBJ databases">
        <title>Draft genome of Fonsecaea erecta CBS 125763.</title>
        <authorList>
            <person name="Weiss V.A."/>
            <person name="Vicente V.A."/>
            <person name="Raittz R.T."/>
            <person name="Moreno L.F."/>
            <person name="De Souza E.M."/>
            <person name="Pedrosa F.O."/>
            <person name="Steffens M.B."/>
            <person name="Faoro H."/>
            <person name="Tadra-Sfeir M.Z."/>
            <person name="Najafzadeh M.J."/>
            <person name="Felipe M.S."/>
            <person name="Teixeira M."/>
            <person name="Sun J."/>
            <person name="Xi L."/>
            <person name="Gomes R."/>
            <person name="De Azevedo C.M."/>
            <person name="Salgado C.G."/>
            <person name="Da Silva M.B."/>
            <person name="Nascimento M.F."/>
            <person name="Queiroz-Telles F."/>
            <person name="Attili D.S."/>
            <person name="Gorbushina A."/>
        </authorList>
    </citation>
    <scope>NUCLEOTIDE SEQUENCE [LARGE SCALE GENOMIC DNA]</scope>
    <source>
        <strain evidence="5 6">CBS 125763</strain>
    </source>
</reference>
<gene>
    <name evidence="5" type="ORF">AYL99_08127</name>
</gene>
<dbReference type="Gene3D" id="2.170.150.70">
    <property type="match status" value="1"/>
</dbReference>
<dbReference type="PANTHER" id="PTHR28620:SF1">
    <property type="entry name" value="CENP-V_GFA DOMAIN-CONTAINING PROTEIN"/>
    <property type="match status" value="1"/>
</dbReference>
<evidence type="ECO:0000256" key="3">
    <source>
        <dbReference type="ARBA" id="ARBA00022833"/>
    </source>
</evidence>
<dbReference type="GeneID" id="30012295"/>
<dbReference type="AlphaFoldDB" id="A0A178ZCA0"/>
<keyword evidence="3" id="KW-0862">Zinc</keyword>
<dbReference type="GO" id="GO:0046872">
    <property type="term" value="F:metal ion binding"/>
    <property type="evidence" value="ECO:0007669"/>
    <property type="project" value="UniProtKB-KW"/>
</dbReference>
<dbReference type="RefSeq" id="XP_018690756.1">
    <property type="nucleotide sequence ID" value="XM_018839635.1"/>
</dbReference>
<dbReference type="InterPro" id="IPR052355">
    <property type="entry name" value="CENP-V-like"/>
</dbReference>